<evidence type="ECO:0000313" key="3">
    <source>
        <dbReference type="EMBL" id="KAK8962940.1"/>
    </source>
</evidence>
<keyword evidence="1" id="KW-0812">Transmembrane</keyword>
<dbReference type="CDD" id="cd04216">
    <property type="entry name" value="Phytocyanin"/>
    <property type="match status" value="1"/>
</dbReference>
<dbReference type="InterPro" id="IPR039391">
    <property type="entry name" value="Phytocyanin-like"/>
</dbReference>
<feature type="domain" description="Phytocyanin" evidence="2">
    <location>
        <begin position="44"/>
        <end position="143"/>
    </location>
</feature>
<evidence type="ECO:0000259" key="2">
    <source>
        <dbReference type="PROSITE" id="PS51485"/>
    </source>
</evidence>
<dbReference type="EMBL" id="JBBWWR010000008">
    <property type="protein sequence ID" value="KAK8962940.1"/>
    <property type="molecule type" value="Genomic_DNA"/>
</dbReference>
<dbReference type="Proteomes" id="UP001412067">
    <property type="component" value="Unassembled WGS sequence"/>
</dbReference>
<keyword evidence="1" id="KW-0472">Membrane</keyword>
<gene>
    <name evidence="3" type="ORF">KSP40_PGU001318</name>
</gene>
<evidence type="ECO:0000256" key="1">
    <source>
        <dbReference type="SAM" id="Phobius"/>
    </source>
</evidence>
<dbReference type="InterPro" id="IPR003245">
    <property type="entry name" value="Phytocyanin_dom"/>
</dbReference>
<dbReference type="PANTHER" id="PTHR33021:SF408">
    <property type="entry name" value="PHYTOCYANIN DOMAIN-CONTAINING PROTEIN"/>
    <property type="match status" value="1"/>
</dbReference>
<feature type="transmembrane region" description="Helical" evidence="1">
    <location>
        <begin position="26"/>
        <end position="48"/>
    </location>
</feature>
<evidence type="ECO:0000313" key="4">
    <source>
        <dbReference type="Proteomes" id="UP001412067"/>
    </source>
</evidence>
<name>A0ABR2MG47_9ASPA</name>
<dbReference type="SUPFAM" id="SSF49503">
    <property type="entry name" value="Cupredoxins"/>
    <property type="match status" value="1"/>
</dbReference>
<keyword evidence="4" id="KW-1185">Reference proteome</keyword>
<dbReference type="Gene3D" id="2.60.40.420">
    <property type="entry name" value="Cupredoxins - blue copper proteins"/>
    <property type="match status" value="1"/>
</dbReference>
<dbReference type="PANTHER" id="PTHR33021">
    <property type="entry name" value="BLUE COPPER PROTEIN"/>
    <property type="match status" value="1"/>
</dbReference>
<organism evidence="3 4">
    <name type="scientific">Platanthera guangdongensis</name>
    <dbReference type="NCBI Taxonomy" id="2320717"/>
    <lineage>
        <taxon>Eukaryota</taxon>
        <taxon>Viridiplantae</taxon>
        <taxon>Streptophyta</taxon>
        <taxon>Embryophyta</taxon>
        <taxon>Tracheophyta</taxon>
        <taxon>Spermatophyta</taxon>
        <taxon>Magnoliopsida</taxon>
        <taxon>Liliopsida</taxon>
        <taxon>Asparagales</taxon>
        <taxon>Orchidaceae</taxon>
        <taxon>Orchidoideae</taxon>
        <taxon>Orchideae</taxon>
        <taxon>Orchidinae</taxon>
        <taxon>Platanthera</taxon>
    </lineage>
</organism>
<reference evidence="3 4" key="1">
    <citation type="journal article" date="2022" name="Nat. Plants">
        <title>Genomes of leafy and leafless Platanthera orchids illuminate the evolution of mycoheterotrophy.</title>
        <authorList>
            <person name="Li M.H."/>
            <person name="Liu K.W."/>
            <person name="Li Z."/>
            <person name="Lu H.C."/>
            <person name="Ye Q.L."/>
            <person name="Zhang D."/>
            <person name="Wang J.Y."/>
            <person name="Li Y.F."/>
            <person name="Zhong Z.M."/>
            <person name="Liu X."/>
            <person name="Yu X."/>
            <person name="Liu D.K."/>
            <person name="Tu X.D."/>
            <person name="Liu B."/>
            <person name="Hao Y."/>
            <person name="Liao X.Y."/>
            <person name="Jiang Y.T."/>
            <person name="Sun W.H."/>
            <person name="Chen J."/>
            <person name="Chen Y.Q."/>
            <person name="Ai Y."/>
            <person name="Zhai J.W."/>
            <person name="Wu S.S."/>
            <person name="Zhou Z."/>
            <person name="Hsiao Y.Y."/>
            <person name="Wu W.L."/>
            <person name="Chen Y.Y."/>
            <person name="Lin Y.F."/>
            <person name="Hsu J.L."/>
            <person name="Li C.Y."/>
            <person name="Wang Z.W."/>
            <person name="Zhao X."/>
            <person name="Zhong W.Y."/>
            <person name="Ma X.K."/>
            <person name="Ma L."/>
            <person name="Huang J."/>
            <person name="Chen G.Z."/>
            <person name="Huang M.Z."/>
            <person name="Huang L."/>
            <person name="Peng D.H."/>
            <person name="Luo Y.B."/>
            <person name="Zou S.Q."/>
            <person name="Chen S.P."/>
            <person name="Lan S."/>
            <person name="Tsai W.C."/>
            <person name="Van de Peer Y."/>
            <person name="Liu Z.J."/>
        </authorList>
    </citation>
    <scope>NUCLEOTIDE SEQUENCE [LARGE SCALE GENOMIC DNA]</scope>
    <source>
        <strain evidence="3">Lor288</strain>
    </source>
</reference>
<dbReference type="PROSITE" id="PS51485">
    <property type="entry name" value="PHYTOCYANIN"/>
    <property type="match status" value="1"/>
</dbReference>
<proteinExistence type="predicted"/>
<comment type="caution">
    <text evidence="3">The sequence shown here is derived from an EMBL/GenBank/DDBJ whole genome shotgun (WGS) entry which is preliminary data.</text>
</comment>
<dbReference type="Pfam" id="PF02298">
    <property type="entry name" value="Cu_bind_like"/>
    <property type="match status" value="1"/>
</dbReference>
<keyword evidence="1" id="KW-1133">Transmembrane helix</keyword>
<protein>
    <recommendedName>
        <fullName evidence="2">Phytocyanin domain-containing protein</fullName>
    </recommendedName>
</protein>
<accession>A0ABR2MG47</accession>
<sequence length="143" mass="16084">MRMKPAPSINSPHEEERDTPLMAAKLPLFVAIALLQAIIFAGATEFIVGDETGWIVGKNYTKWAENKTFKVGDKLVFQYMAVQHDVFWVGEPEFNSCKTSPYIEHQTSGNDEFLLTTPGRRWYICGKSNHCTSGMKLAINAIE</sequence>
<dbReference type="InterPro" id="IPR008972">
    <property type="entry name" value="Cupredoxin"/>
</dbReference>